<comment type="similarity">
    <text evidence="1">Belongs to the PLPL family.</text>
</comment>
<dbReference type="Pfam" id="PF01734">
    <property type="entry name" value="Patatin"/>
    <property type="match status" value="1"/>
</dbReference>
<dbReference type="AlphaFoldDB" id="A0AAD5V4U7"/>
<keyword evidence="10" id="KW-1185">Reference proteome</keyword>
<feature type="compositionally biased region" description="Polar residues" evidence="6">
    <location>
        <begin position="837"/>
        <end position="846"/>
    </location>
</feature>
<organism evidence="9 10">
    <name type="scientific">Meripilus lineatus</name>
    <dbReference type="NCBI Taxonomy" id="2056292"/>
    <lineage>
        <taxon>Eukaryota</taxon>
        <taxon>Fungi</taxon>
        <taxon>Dikarya</taxon>
        <taxon>Basidiomycota</taxon>
        <taxon>Agaricomycotina</taxon>
        <taxon>Agaricomycetes</taxon>
        <taxon>Polyporales</taxon>
        <taxon>Meripilaceae</taxon>
        <taxon>Meripilus</taxon>
    </lineage>
</organism>
<comment type="caution">
    <text evidence="9">The sequence shown here is derived from an EMBL/GenBank/DDBJ whole genome shotgun (WGS) entry which is preliminary data.</text>
</comment>
<evidence type="ECO:0000256" key="3">
    <source>
        <dbReference type="ARBA" id="ARBA00022963"/>
    </source>
</evidence>
<dbReference type="GO" id="GO:0006641">
    <property type="term" value="P:triglyceride metabolic process"/>
    <property type="evidence" value="ECO:0007669"/>
    <property type="project" value="UniProtKB-ARBA"/>
</dbReference>
<reference evidence="9" key="1">
    <citation type="submission" date="2022-07" db="EMBL/GenBank/DDBJ databases">
        <title>Genome Sequence of Physisporinus lineatus.</title>
        <authorList>
            <person name="Buettner E."/>
        </authorList>
    </citation>
    <scope>NUCLEOTIDE SEQUENCE</scope>
    <source>
        <strain evidence="9">VT162</strain>
    </source>
</reference>
<evidence type="ECO:0000256" key="4">
    <source>
        <dbReference type="ARBA" id="ARBA00023098"/>
    </source>
</evidence>
<protein>
    <recommendedName>
        <fullName evidence="8">PNPLA domain-containing protein</fullName>
    </recommendedName>
</protein>
<feature type="domain" description="PNPLA" evidence="8">
    <location>
        <begin position="349"/>
        <end position="540"/>
    </location>
</feature>
<feature type="region of interest" description="Disordered" evidence="6">
    <location>
        <begin position="743"/>
        <end position="920"/>
    </location>
</feature>
<dbReference type="InterPro" id="IPR002641">
    <property type="entry name" value="PNPLA_dom"/>
</dbReference>
<dbReference type="PROSITE" id="PS51635">
    <property type="entry name" value="PNPLA"/>
    <property type="match status" value="1"/>
</dbReference>
<dbReference type="InterPro" id="IPR021771">
    <property type="entry name" value="Triacylglycerol_lipase_N"/>
</dbReference>
<evidence type="ECO:0000256" key="6">
    <source>
        <dbReference type="SAM" id="MobiDB-lite"/>
    </source>
</evidence>
<dbReference type="Gene3D" id="3.40.1090.10">
    <property type="entry name" value="Cytosolic phospholipase A2 catalytic domain"/>
    <property type="match status" value="2"/>
</dbReference>
<proteinExistence type="inferred from homology"/>
<dbReference type="PANTHER" id="PTHR14226:SF66">
    <property type="entry name" value="TRIACYLGLYCEROL LIPASE PTL2"/>
    <property type="match status" value="1"/>
</dbReference>
<feature type="transmembrane region" description="Helical" evidence="7">
    <location>
        <begin position="172"/>
        <end position="199"/>
    </location>
</feature>
<keyword evidence="4 5" id="KW-0443">Lipid metabolism</keyword>
<dbReference type="EMBL" id="JANAWD010000185">
    <property type="protein sequence ID" value="KAJ3484548.1"/>
    <property type="molecule type" value="Genomic_DNA"/>
</dbReference>
<dbReference type="PANTHER" id="PTHR14226">
    <property type="entry name" value="NEUROPATHY TARGET ESTERASE/SWISS CHEESE D.MELANOGASTER"/>
    <property type="match status" value="1"/>
</dbReference>
<evidence type="ECO:0000256" key="1">
    <source>
        <dbReference type="ARBA" id="ARBA00006104"/>
    </source>
</evidence>
<keyword evidence="3 5" id="KW-0442">Lipid degradation</keyword>
<dbReference type="GO" id="GO:0016042">
    <property type="term" value="P:lipid catabolic process"/>
    <property type="evidence" value="ECO:0007669"/>
    <property type="project" value="UniProtKB-UniRule"/>
</dbReference>
<dbReference type="InterPro" id="IPR016035">
    <property type="entry name" value="Acyl_Trfase/lysoPLipase"/>
</dbReference>
<comment type="caution">
    <text evidence="5">Lacks conserved residue(s) required for the propagation of feature annotation.</text>
</comment>
<gene>
    <name evidence="9" type="ORF">NLI96_g5572</name>
</gene>
<name>A0AAD5V4U7_9APHY</name>
<keyword evidence="7" id="KW-1133">Transmembrane helix</keyword>
<evidence type="ECO:0000256" key="5">
    <source>
        <dbReference type="PROSITE-ProRule" id="PRU01161"/>
    </source>
</evidence>
<keyword evidence="7" id="KW-0812">Transmembrane</keyword>
<dbReference type="SUPFAM" id="SSF52151">
    <property type="entry name" value="FabD/lysophospholipase-like"/>
    <property type="match status" value="1"/>
</dbReference>
<evidence type="ECO:0000256" key="2">
    <source>
        <dbReference type="ARBA" id="ARBA00022801"/>
    </source>
</evidence>
<feature type="short sequence motif" description="GXSXG" evidence="5">
    <location>
        <begin position="380"/>
        <end position="384"/>
    </location>
</feature>
<evidence type="ECO:0000259" key="8">
    <source>
        <dbReference type="PROSITE" id="PS51635"/>
    </source>
</evidence>
<dbReference type="GO" id="GO:0004806">
    <property type="term" value="F:triacylglycerol lipase activity"/>
    <property type="evidence" value="ECO:0007669"/>
    <property type="project" value="InterPro"/>
</dbReference>
<dbReference type="InterPro" id="IPR050301">
    <property type="entry name" value="NTE"/>
</dbReference>
<feature type="active site" description="Nucleophile" evidence="5">
    <location>
        <position position="382"/>
    </location>
</feature>
<keyword evidence="2 5" id="KW-0378">Hydrolase</keyword>
<evidence type="ECO:0000313" key="9">
    <source>
        <dbReference type="EMBL" id="KAJ3484548.1"/>
    </source>
</evidence>
<dbReference type="Pfam" id="PF11815">
    <property type="entry name" value="DUF3336"/>
    <property type="match status" value="1"/>
</dbReference>
<evidence type="ECO:0000313" key="10">
    <source>
        <dbReference type="Proteomes" id="UP001212997"/>
    </source>
</evidence>
<evidence type="ECO:0000256" key="7">
    <source>
        <dbReference type="SAM" id="Phobius"/>
    </source>
</evidence>
<dbReference type="CDD" id="cd07232">
    <property type="entry name" value="Pat_PLPL"/>
    <property type="match status" value="1"/>
</dbReference>
<accession>A0AAD5V4U7</accession>
<dbReference type="Proteomes" id="UP001212997">
    <property type="component" value="Unassembled WGS sequence"/>
</dbReference>
<feature type="active site" description="Proton acceptor" evidence="5">
    <location>
        <position position="527"/>
    </location>
</feature>
<keyword evidence="7" id="KW-0472">Membrane</keyword>
<sequence>MKFGKGLASLWGCHGMWLSRPVFDLGQEFGNVLIAVHIAAYSDRTRLDELRSSHFSTFYVGLSPNGDLGYLMSTSRSHSRNPTKRCNTSSGLDVDYADEAHMQTFADALNADEYPGVHDHFDPTLSPTLSGTHTPSGHRVRKVSALSDFAPVNVRVNRRKRPSRTHDKRQELLFILVRWPLLLLIFLFIGVEFGLYVLIRQLVNTKEWLSACRDSAIPNMEPANSEWKDTAIVLDEYLHFDDWKITDEDPYYDWKLVRKVLRSLRTYRERGDVRGLLGVLETCIRTNFAGVESSRLYSETFYGTKELIEAYVSEQEKALEYIRKSPDLSNDEKKRFFKSANTNLGTTALCLSGGATFGYYHFGVVKAFLDADLLPRVISGTSAGGLVAALVCTRTDSELKKLLVPELANRITACEEPFRVWFKRFWATGARFDSVAWARKATFFTRGSMTFKEAYLRTGRILNVSVIPADRHSPTKLLNYMTAPDTVIWSALLASAAVPGILNPVVLMQKLKDGSLVPWNWGSKFKDGSLRVDIPVQALNLYFNVTHPVVSQVNPHVHLFFFAPQGSAGKPVAHRKGKGWRGNFLLSAAEQWLKLELTKNFKLIRDLDLLPQLLGQDWSSVFLQRFDGTVTIWPRTRLMDWVRILSDPDVPELQRMLELHIIENRYRLEKQILLGRQTIRKLMQPKNGDHTHTRVDAQESVPPPIVRIESSTPSISPSVSLGLEGPLPIDSDAELAYANGTIRPHRLQHHKTSPTIPSVHHTRSTTTGQDGRHRSAAVRRRWSLTNARRSEDTDPIAESDYGRATPDPPPLTETEPDRPGPPPSPTTPAGLLRRLRTASTTFSPFSSLRRVDRTAGKETPSQTESLLELPWSGDSSSDDDDLSIDSRRHVRNPSILESWDHEDDDERGRLQVGRREVQSS</sequence>
<feature type="compositionally biased region" description="Basic residues" evidence="6">
    <location>
        <begin position="743"/>
        <end position="752"/>
    </location>
</feature>
<feature type="compositionally biased region" description="Basic and acidic residues" evidence="6">
    <location>
        <begin position="906"/>
        <end position="920"/>
    </location>
</feature>